<dbReference type="Proteomes" id="UP000001593">
    <property type="component" value="Unassembled WGS sequence"/>
</dbReference>
<protein>
    <recommendedName>
        <fullName evidence="6">T-complex protein 1 subunit eta</fullName>
    </recommendedName>
</protein>
<dbReference type="InterPro" id="IPR027413">
    <property type="entry name" value="GROEL-like_equatorial_sf"/>
</dbReference>
<evidence type="ECO:0000313" key="5">
    <source>
        <dbReference type="Proteomes" id="UP000001593"/>
    </source>
</evidence>
<dbReference type="STRING" id="45351.A7TAW5"/>
<dbReference type="SUPFAM" id="SSF48592">
    <property type="entry name" value="GroEL equatorial domain-like"/>
    <property type="match status" value="1"/>
</dbReference>
<evidence type="ECO:0000256" key="1">
    <source>
        <dbReference type="ARBA" id="ARBA00022741"/>
    </source>
</evidence>
<gene>
    <name evidence="4" type="ORF">NEMVEDRAFT_v1g224660</name>
</gene>
<keyword evidence="3" id="KW-0143">Chaperone</keyword>
<dbReference type="GO" id="GO:0005524">
    <property type="term" value="F:ATP binding"/>
    <property type="evidence" value="ECO:0007669"/>
    <property type="project" value="UniProtKB-KW"/>
</dbReference>
<keyword evidence="2" id="KW-0067">ATP-binding</keyword>
<evidence type="ECO:0000256" key="3">
    <source>
        <dbReference type="ARBA" id="ARBA00023186"/>
    </source>
</evidence>
<dbReference type="InterPro" id="IPR017998">
    <property type="entry name" value="Chaperone_TCP-1"/>
</dbReference>
<proteinExistence type="predicted"/>
<dbReference type="Gene3D" id="1.10.560.10">
    <property type="entry name" value="GroEL-like equatorial domain"/>
    <property type="match status" value="1"/>
</dbReference>
<name>A7TAW5_NEMVE</name>
<sequence length="151" mass="16985">VGDGTTSVTLLTGEFLKQVKQFVEEGVHPQIIVKSYRKAANLAIKRIKELAVHVKKNDAGEMRQLLERCAATALSSKLIATQKEFFAKMVVDAVMMLDELLPLDMIGLRYKFSYSNVISIDTRNGLLTRDSNGWFGTLKEKFKYIISAIRT</sequence>
<dbReference type="HOGENOM" id="CLU_1736066_0_0_1"/>
<dbReference type="InterPro" id="IPR027410">
    <property type="entry name" value="TCP-1-like_intermed_sf"/>
</dbReference>
<feature type="non-terminal residue" evidence="4">
    <location>
        <position position="1"/>
    </location>
</feature>
<dbReference type="PANTHER" id="PTHR11353">
    <property type="entry name" value="CHAPERONIN"/>
    <property type="match status" value="1"/>
</dbReference>
<dbReference type="SUPFAM" id="SSF54849">
    <property type="entry name" value="GroEL-intermediate domain like"/>
    <property type="match status" value="1"/>
</dbReference>
<keyword evidence="1" id="KW-0547">Nucleotide-binding</keyword>
<dbReference type="InterPro" id="IPR002423">
    <property type="entry name" value="Cpn60/GroEL/TCP-1"/>
</dbReference>
<dbReference type="GO" id="GO:0140662">
    <property type="term" value="F:ATP-dependent protein folding chaperone"/>
    <property type="evidence" value="ECO:0007669"/>
    <property type="project" value="InterPro"/>
</dbReference>
<keyword evidence="5" id="KW-1185">Reference proteome</keyword>
<organism evidence="4 5">
    <name type="scientific">Nematostella vectensis</name>
    <name type="common">Starlet sea anemone</name>
    <dbReference type="NCBI Taxonomy" id="45351"/>
    <lineage>
        <taxon>Eukaryota</taxon>
        <taxon>Metazoa</taxon>
        <taxon>Cnidaria</taxon>
        <taxon>Anthozoa</taxon>
        <taxon>Hexacorallia</taxon>
        <taxon>Actiniaria</taxon>
        <taxon>Edwardsiidae</taxon>
        <taxon>Nematostella</taxon>
    </lineage>
</organism>
<dbReference type="Gene3D" id="3.30.260.10">
    <property type="entry name" value="TCP-1-like chaperonin intermediate domain"/>
    <property type="match status" value="1"/>
</dbReference>
<dbReference type="InParanoid" id="A7TAW5"/>
<evidence type="ECO:0008006" key="6">
    <source>
        <dbReference type="Google" id="ProtNLM"/>
    </source>
</evidence>
<dbReference type="eggNOG" id="KOG0361">
    <property type="taxonomic scope" value="Eukaryota"/>
</dbReference>
<evidence type="ECO:0000313" key="4">
    <source>
        <dbReference type="EMBL" id="EDO26851.1"/>
    </source>
</evidence>
<evidence type="ECO:0000256" key="2">
    <source>
        <dbReference type="ARBA" id="ARBA00022840"/>
    </source>
</evidence>
<dbReference type="Pfam" id="PF00118">
    <property type="entry name" value="Cpn60_TCP1"/>
    <property type="match status" value="1"/>
</dbReference>
<dbReference type="AlphaFoldDB" id="A7TAW5"/>
<reference evidence="4 5" key="1">
    <citation type="journal article" date="2007" name="Science">
        <title>Sea anemone genome reveals ancestral eumetazoan gene repertoire and genomic organization.</title>
        <authorList>
            <person name="Putnam N.H."/>
            <person name="Srivastava M."/>
            <person name="Hellsten U."/>
            <person name="Dirks B."/>
            <person name="Chapman J."/>
            <person name="Salamov A."/>
            <person name="Terry A."/>
            <person name="Shapiro H."/>
            <person name="Lindquist E."/>
            <person name="Kapitonov V.V."/>
            <person name="Jurka J."/>
            <person name="Genikhovich G."/>
            <person name="Grigoriev I.V."/>
            <person name="Lucas S.M."/>
            <person name="Steele R.E."/>
            <person name="Finnerty J.R."/>
            <person name="Technau U."/>
            <person name="Martindale M.Q."/>
            <person name="Rokhsar D.S."/>
        </authorList>
    </citation>
    <scope>NUCLEOTIDE SEQUENCE [LARGE SCALE GENOMIC DNA]</scope>
    <source>
        <strain evidence="5">CH2 X CH6</strain>
    </source>
</reference>
<dbReference type="EMBL" id="DS474525">
    <property type="protein sequence ID" value="EDO26851.1"/>
    <property type="molecule type" value="Genomic_DNA"/>
</dbReference>
<accession>A7TAW5</accession>
<dbReference type="PhylomeDB" id="A7TAW5"/>